<protein>
    <submittedName>
        <fullName evidence="1">Uncharacterized protein</fullName>
    </submittedName>
</protein>
<sequence length="142" mass="15841">MGDLLDLLDADLPSSGEAHFQDLILGAQEGSIKELSILARMLAFLPEPLPDQIHLIFLNHLNSSGIPIKPKSDIVDVDEKRAFWSLWALAQLEDVFSDPDPISTGSTDLCGEELVEAWPGIFKWSAYFYSFRVQVSIRLGIR</sequence>
<gene>
    <name evidence="1" type="ORF">BDN72DRAFT_966438</name>
</gene>
<evidence type="ECO:0000313" key="1">
    <source>
        <dbReference type="EMBL" id="TFK58024.1"/>
    </source>
</evidence>
<keyword evidence="2" id="KW-1185">Reference proteome</keyword>
<dbReference type="Proteomes" id="UP000308600">
    <property type="component" value="Unassembled WGS sequence"/>
</dbReference>
<dbReference type="EMBL" id="ML209731">
    <property type="protein sequence ID" value="TFK58024.1"/>
    <property type="molecule type" value="Genomic_DNA"/>
</dbReference>
<organism evidence="1 2">
    <name type="scientific">Pluteus cervinus</name>
    <dbReference type="NCBI Taxonomy" id="181527"/>
    <lineage>
        <taxon>Eukaryota</taxon>
        <taxon>Fungi</taxon>
        <taxon>Dikarya</taxon>
        <taxon>Basidiomycota</taxon>
        <taxon>Agaricomycotina</taxon>
        <taxon>Agaricomycetes</taxon>
        <taxon>Agaricomycetidae</taxon>
        <taxon>Agaricales</taxon>
        <taxon>Pluteineae</taxon>
        <taxon>Pluteaceae</taxon>
        <taxon>Pluteus</taxon>
    </lineage>
</organism>
<name>A0ACD2ZY78_9AGAR</name>
<accession>A0ACD2ZY78</accession>
<reference evidence="1 2" key="1">
    <citation type="journal article" date="2019" name="Nat. Ecol. Evol.">
        <title>Megaphylogeny resolves global patterns of mushroom evolution.</title>
        <authorList>
            <person name="Varga T."/>
            <person name="Krizsan K."/>
            <person name="Foldi C."/>
            <person name="Dima B."/>
            <person name="Sanchez-Garcia M."/>
            <person name="Sanchez-Ramirez S."/>
            <person name="Szollosi G.J."/>
            <person name="Szarkandi J.G."/>
            <person name="Papp V."/>
            <person name="Albert L."/>
            <person name="Andreopoulos W."/>
            <person name="Angelini C."/>
            <person name="Antonin V."/>
            <person name="Barry K.W."/>
            <person name="Bougher N.L."/>
            <person name="Buchanan P."/>
            <person name="Buyck B."/>
            <person name="Bense V."/>
            <person name="Catcheside P."/>
            <person name="Chovatia M."/>
            <person name="Cooper J."/>
            <person name="Damon W."/>
            <person name="Desjardin D."/>
            <person name="Finy P."/>
            <person name="Geml J."/>
            <person name="Haridas S."/>
            <person name="Hughes K."/>
            <person name="Justo A."/>
            <person name="Karasinski D."/>
            <person name="Kautmanova I."/>
            <person name="Kiss B."/>
            <person name="Kocsube S."/>
            <person name="Kotiranta H."/>
            <person name="LaButti K.M."/>
            <person name="Lechner B.E."/>
            <person name="Liimatainen K."/>
            <person name="Lipzen A."/>
            <person name="Lukacs Z."/>
            <person name="Mihaltcheva S."/>
            <person name="Morgado L.N."/>
            <person name="Niskanen T."/>
            <person name="Noordeloos M.E."/>
            <person name="Ohm R.A."/>
            <person name="Ortiz-Santana B."/>
            <person name="Ovrebo C."/>
            <person name="Racz N."/>
            <person name="Riley R."/>
            <person name="Savchenko A."/>
            <person name="Shiryaev A."/>
            <person name="Soop K."/>
            <person name="Spirin V."/>
            <person name="Szebenyi C."/>
            <person name="Tomsovsky M."/>
            <person name="Tulloss R.E."/>
            <person name="Uehling J."/>
            <person name="Grigoriev I.V."/>
            <person name="Vagvolgyi C."/>
            <person name="Papp T."/>
            <person name="Martin F.M."/>
            <person name="Miettinen O."/>
            <person name="Hibbett D.S."/>
            <person name="Nagy L.G."/>
        </authorList>
    </citation>
    <scope>NUCLEOTIDE SEQUENCE [LARGE SCALE GENOMIC DNA]</scope>
    <source>
        <strain evidence="1 2">NL-1719</strain>
    </source>
</reference>
<evidence type="ECO:0000313" key="2">
    <source>
        <dbReference type="Proteomes" id="UP000308600"/>
    </source>
</evidence>
<proteinExistence type="predicted"/>